<gene>
    <name evidence="1" type="ORF">PACLA_8A083561</name>
</gene>
<accession>A0A6S7K8D0</accession>
<dbReference type="AlphaFoldDB" id="A0A6S7K8D0"/>
<evidence type="ECO:0000313" key="1">
    <source>
        <dbReference type="EMBL" id="CAB4038150.1"/>
    </source>
</evidence>
<sequence>MTYGFNYVFAMTIDDDDVPTTSSGRCTCGKGSCPQCEKPYANRCKPHDCSKCGFLLGGSYVPKKKAVKATVPASTIVFSNETTTIYSVVTTTRNNRCFVVVENGLTICPNGVCKESRSVFINSGQTEAFMYDSVKSVLFGVVKENSNLPHAVQVSAKRFAIFSLPSTSNPIGYTHMSKENPFYSCTSKYCRTVKVKTKQLGLRNICMHIHMLLCCLQNNDEIYNIPRCQSVEDTIEEDAAKEDSVSRQNTKQLYSNFQLPYKVETTTLAKNKELDCKALLGKGGWPDVFEPNEMCCGLCKSELSASRTHPASNGKGILITCLNPFRKISIK</sequence>
<name>A0A6S7K8D0_PARCT</name>
<reference evidence="1" key="1">
    <citation type="submission" date="2020-04" db="EMBL/GenBank/DDBJ databases">
        <authorList>
            <person name="Alioto T."/>
            <person name="Alioto T."/>
            <person name="Gomez Garrido J."/>
        </authorList>
    </citation>
    <scope>NUCLEOTIDE SEQUENCE</scope>
    <source>
        <strain evidence="1">A484AB</strain>
    </source>
</reference>
<protein>
    <submittedName>
        <fullName evidence="1">Uncharacterized protein</fullName>
    </submittedName>
</protein>
<organism evidence="1 2">
    <name type="scientific">Paramuricea clavata</name>
    <name type="common">Red gorgonian</name>
    <name type="synonym">Violescent sea-whip</name>
    <dbReference type="NCBI Taxonomy" id="317549"/>
    <lineage>
        <taxon>Eukaryota</taxon>
        <taxon>Metazoa</taxon>
        <taxon>Cnidaria</taxon>
        <taxon>Anthozoa</taxon>
        <taxon>Octocorallia</taxon>
        <taxon>Malacalcyonacea</taxon>
        <taxon>Plexauridae</taxon>
        <taxon>Paramuricea</taxon>
    </lineage>
</organism>
<feature type="non-terminal residue" evidence="1">
    <location>
        <position position="331"/>
    </location>
</feature>
<dbReference type="Proteomes" id="UP001152795">
    <property type="component" value="Unassembled WGS sequence"/>
</dbReference>
<keyword evidence="2" id="KW-1185">Reference proteome</keyword>
<dbReference type="EMBL" id="CACRXK020023867">
    <property type="protein sequence ID" value="CAB4038150.1"/>
    <property type="molecule type" value="Genomic_DNA"/>
</dbReference>
<comment type="caution">
    <text evidence="1">The sequence shown here is derived from an EMBL/GenBank/DDBJ whole genome shotgun (WGS) entry which is preliminary data.</text>
</comment>
<evidence type="ECO:0000313" key="2">
    <source>
        <dbReference type="Proteomes" id="UP001152795"/>
    </source>
</evidence>
<proteinExistence type="predicted"/>